<dbReference type="KEGG" id="mbe:MBM_02030"/>
<sequence>MSIHRTTQYRYDKSVPIKKAGEPWYGHGNCKIDQEFSKDFNTFIEGDHMGYHMRREWGGLQFPETAQICDPKYCRYTGFGRSNMARDRSDQEATGLVPSRLFSPTTPRQSPPLGGCSHTNPHAHALVPGGGSKLMDPKANVFVPGRGGA</sequence>
<protein>
    <submittedName>
        <fullName evidence="2">Uncharacterized protein</fullName>
    </submittedName>
</protein>
<name>K1XH30_MARBU</name>
<feature type="region of interest" description="Disordered" evidence="1">
    <location>
        <begin position="85"/>
        <end position="112"/>
    </location>
</feature>
<organism evidence="2 3">
    <name type="scientific">Marssonina brunnea f. sp. multigermtubi (strain MB_m1)</name>
    <name type="common">Marssonina leaf spot fungus</name>
    <dbReference type="NCBI Taxonomy" id="1072389"/>
    <lineage>
        <taxon>Eukaryota</taxon>
        <taxon>Fungi</taxon>
        <taxon>Dikarya</taxon>
        <taxon>Ascomycota</taxon>
        <taxon>Pezizomycotina</taxon>
        <taxon>Leotiomycetes</taxon>
        <taxon>Helotiales</taxon>
        <taxon>Drepanopezizaceae</taxon>
        <taxon>Drepanopeziza</taxon>
    </lineage>
</organism>
<keyword evidence="3" id="KW-1185">Reference proteome</keyword>
<evidence type="ECO:0000313" key="3">
    <source>
        <dbReference type="Proteomes" id="UP000006753"/>
    </source>
</evidence>
<reference evidence="2 3" key="1">
    <citation type="journal article" date="2012" name="BMC Genomics">
        <title>Sequencing the genome of Marssonina brunnea reveals fungus-poplar co-evolution.</title>
        <authorList>
            <person name="Zhu S."/>
            <person name="Cao Y.-Z."/>
            <person name="Jiang C."/>
            <person name="Tan B.-Y."/>
            <person name="Wang Z."/>
            <person name="Feng S."/>
            <person name="Zhang L."/>
            <person name="Su X.-H."/>
            <person name="Brejova B."/>
            <person name="Vinar T."/>
            <person name="Xu M."/>
            <person name="Wang M.-X."/>
            <person name="Zhang S.-G."/>
            <person name="Huang M.-R."/>
            <person name="Wu R."/>
            <person name="Zhou Y."/>
        </authorList>
    </citation>
    <scope>NUCLEOTIDE SEQUENCE [LARGE SCALE GENOMIC DNA]</scope>
    <source>
        <strain evidence="2 3">MB_m1</strain>
    </source>
</reference>
<proteinExistence type="predicted"/>
<dbReference type="InParanoid" id="K1XH30"/>
<accession>K1XH30</accession>
<gene>
    <name evidence="2" type="ORF">MBM_02030</name>
</gene>
<dbReference type="Proteomes" id="UP000006753">
    <property type="component" value="Unassembled WGS sequence"/>
</dbReference>
<dbReference type="EMBL" id="JH921430">
    <property type="protein sequence ID" value="EKD20078.1"/>
    <property type="molecule type" value="Genomic_DNA"/>
</dbReference>
<evidence type="ECO:0000313" key="2">
    <source>
        <dbReference type="EMBL" id="EKD20078.1"/>
    </source>
</evidence>
<dbReference type="HOGENOM" id="CLU_1750081_0_0_1"/>
<dbReference type="AlphaFoldDB" id="K1XH30"/>
<evidence type="ECO:0000256" key="1">
    <source>
        <dbReference type="SAM" id="MobiDB-lite"/>
    </source>
</evidence>